<gene>
    <name evidence="1" type="ORF">HMPREF0620_1201</name>
</gene>
<keyword evidence="2" id="KW-1185">Reference proteome</keyword>
<dbReference type="AlphaFoldDB" id="E6K0C3"/>
<dbReference type="Proteomes" id="UP000004946">
    <property type="component" value="Chromosome"/>
</dbReference>
<dbReference type="KEGG" id="pdo:PSDT_0466"/>
<dbReference type="EMBL" id="AEON01000001">
    <property type="protein sequence ID" value="EFT84196.1"/>
    <property type="molecule type" value="Genomic_DNA"/>
</dbReference>
<proteinExistence type="predicted"/>
<accession>E6K0C3</accession>
<organism evidence="1 2">
    <name type="scientific">Parascardovia denticolens DSM 10105 = JCM 12538</name>
    <dbReference type="NCBI Taxonomy" id="864564"/>
    <lineage>
        <taxon>Bacteria</taxon>
        <taxon>Bacillati</taxon>
        <taxon>Actinomycetota</taxon>
        <taxon>Actinomycetes</taxon>
        <taxon>Bifidobacteriales</taxon>
        <taxon>Bifidobacteriaceae</taxon>
        <taxon>Parascardovia</taxon>
    </lineage>
</organism>
<reference evidence="1 2" key="1">
    <citation type="submission" date="2010-12" db="EMBL/GenBank/DDBJ databases">
        <authorList>
            <person name="Muzny D."/>
            <person name="Qin X."/>
            <person name="Buhay C."/>
            <person name="Dugan-Rocha S."/>
            <person name="Ding Y."/>
            <person name="Chen G."/>
            <person name="Hawes A."/>
            <person name="Holder M."/>
            <person name="Jhangiani S."/>
            <person name="Johnson A."/>
            <person name="Khan Z."/>
            <person name="Li Z."/>
            <person name="Liu W."/>
            <person name="Liu X."/>
            <person name="Perez L."/>
            <person name="Shen H."/>
            <person name="Wang Q."/>
            <person name="Watt J."/>
            <person name="Xi L."/>
            <person name="Xin Y."/>
            <person name="Zhou J."/>
            <person name="Deng J."/>
            <person name="Jiang H."/>
            <person name="Liu Y."/>
            <person name="Qu J."/>
            <person name="Song X.-Z."/>
            <person name="Zhang L."/>
            <person name="Villasana D."/>
            <person name="Johnson A."/>
            <person name="Liu J."/>
            <person name="Liyanage D."/>
            <person name="Lorensuhewa L."/>
            <person name="Robinson T."/>
            <person name="Song A."/>
            <person name="Song B.-B."/>
            <person name="Dinh H."/>
            <person name="Thornton R."/>
            <person name="Coyle M."/>
            <person name="Francisco L."/>
            <person name="Jackson L."/>
            <person name="Javaid M."/>
            <person name="Korchina V."/>
            <person name="Kovar C."/>
            <person name="Mata R."/>
            <person name="Mathew T."/>
            <person name="Ngo R."/>
            <person name="Nguyen L."/>
            <person name="Nguyen N."/>
            <person name="Okwuonu G."/>
            <person name="Ongeri F."/>
            <person name="Pham C."/>
            <person name="Simmons D."/>
            <person name="Wilczek-Boney K."/>
            <person name="Hale W."/>
            <person name="Jakkamsetti A."/>
            <person name="Pham P."/>
            <person name="Ruth R."/>
            <person name="San Lucas F."/>
            <person name="Warren J."/>
            <person name="Zhang J."/>
            <person name="Zhao Z."/>
            <person name="Zhou C."/>
            <person name="Zhu D."/>
            <person name="Lee S."/>
            <person name="Bess C."/>
            <person name="Blankenburg K."/>
            <person name="Forbes L."/>
            <person name="Fu Q."/>
            <person name="Gubbala S."/>
            <person name="Hirani K."/>
            <person name="Jayaseelan J.C."/>
            <person name="Lara F."/>
            <person name="Munidasa M."/>
            <person name="Palculict T."/>
            <person name="Patil S."/>
            <person name="Pu L.-L."/>
            <person name="Saada N."/>
            <person name="Tang L."/>
            <person name="Weissenberger G."/>
            <person name="Zhu Y."/>
            <person name="Hemphill L."/>
            <person name="Shang Y."/>
            <person name="Youmans B."/>
            <person name="Ayvaz T."/>
            <person name="Ross M."/>
            <person name="Santibanez J."/>
            <person name="Aqrawi P."/>
            <person name="Gross S."/>
            <person name="Joshi V."/>
            <person name="Fowler G."/>
            <person name="Nazareth L."/>
            <person name="Reid J."/>
            <person name="Worley K."/>
            <person name="Petrosino J."/>
            <person name="Highlander S."/>
            <person name="Gibbs R."/>
        </authorList>
    </citation>
    <scope>NUCLEOTIDE SEQUENCE [LARGE SCALE GENOMIC DNA]</scope>
    <source>
        <strain evidence="1 2">DSM 10105</strain>
    </source>
</reference>
<dbReference type="PATRIC" id="fig|864564.6.peg.512"/>
<dbReference type="HOGENOM" id="CLU_3219646_0_0_11"/>
<comment type="caution">
    <text evidence="1">The sequence shown here is derived from an EMBL/GenBank/DDBJ whole genome shotgun (WGS) entry which is preliminary data.</text>
</comment>
<evidence type="ECO:0000313" key="2">
    <source>
        <dbReference type="Proteomes" id="UP000004946"/>
    </source>
</evidence>
<name>E6K0C3_PARDN</name>
<evidence type="ECO:0000313" key="1">
    <source>
        <dbReference type="EMBL" id="EFT84196.1"/>
    </source>
</evidence>
<protein>
    <submittedName>
        <fullName evidence="1">Uncharacterized protein</fullName>
    </submittedName>
</protein>
<sequence>MFTPESILERIQKEMKPVEFEKLFKSPQGTSSFGFFPENSQPGS</sequence>